<dbReference type="RefSeq" id="WP_091942883.1">
    <property type="nucleotide sequence ID" value="NZ_FOEE01000005.1"/>
</dbReference>
<accession>A0A1H8SZS6</accession>
<dbReference type="InterPro" id="IPR015035">
    <property type="entry name" value="DUF1918"/>
</dbReference>
<evidence type="ECO:0000256" key="1">
    <source>
        <dbReference type="SAM" id="MobiDB-lite"/>
    </source>
</evidence>
<dbReference type="AlphaFoldDB" id="A0A1H8SZS6"/>
<feature type="region of interest" description="Disordered" evidence="1">
    <location>
        <begin position="53"/>
        <end position="75"/>
    </location>
</feature>
<feature type="domain" description="DUF1918" evidence="2">
    <location>
        <begin position="1"/>
        <end position="58"/>
    </location>
</feature>
<evidence type="ECO:0000313" key="3">
    <source>
        <dbReference type="EMBL" id="SEO84162.1"/>
    </source>
</evidence>
<dbReference type="EMBL" id="FOEE01000005">
    <property type="protein sequence ID" value="SEO84162.1"/>
    <property type="molecule type" value="Genomic_DNA"/>
</dbReference>
<dbReference type="SUPFAM" id="SSF50118">
    <property type="entry name" value="Cell growth inhibitor/plasmid maintenance toxic component"/>
    <property type="match status" value="1"/>
</dbReference>
<protein>
    <recommendedName>
        <fullName evidence="2">DUF1918 domain-containing protein</fullName>
    </recommendedName>
</protein>
<dbReference type="Gene3D" id="2.30.30.440">
    <property type="entry name" value="Domain of unknown function DUF1918"/>
    <property type="match status" value="1"/>
</dbReference>
<evidence type="ECO:0000313" key="4">
    <source>
        <dbReference type="Proteomes" id="UP000198960"/>
    </source>
</evidence>
<evidence type="ECO:0000259" key="2">
    <source>
        <dbReference type="Pfam" id="PF08940"/>
    </source>
</evidence>
<dbReference type="OrthoDB" id="4828144at2"/>
<sequence length="75" mass="8172">MQAQVGHWLVVHGRTLDAPVREGLIVGVPHADGSPPYEVRWTDDERTSLVFPGADTTVVPHPPHGAGSRARTRTR</sequence>
<name>A0A1H8SZS6_9ACTN</name>
<organism evidence="3 4">
    <name type="scientific">Trujillonella endophytica</name>
    <dbReference type="NCBI Taxonomy" id="673521"/>
    <lineage>
        <taxon>Bacteria</taxon>
        <taxon>Bacillati</taxon>
        <taxon>Actinomycetota</taxon>
        <taxon>Actinomycetes</taxon>
        <taxon>Geodermatophilales</taxon>
        <taxon>Geodermatophilaceae</taxon>
        <taxon>Trujillonella</taxon>
    </lineage>
</organism>
<dbReference type="STRING" id="673521.SAMN05660991_01954"/>
<proteinExistence type="predicted"/>
<dbReference type="Proteomes" id="UP000198960">
    <property type="component" value="Unassembled WGS sequence"/>
</dbReference>
<gene>
    <name evidence="3" type="ORF">SAMN05660991_01954</name>
</gene>
<reference evidence="4" key="1">
    <citation type="submission" date="2016-10" db="EMBL/GenBank/DDBJ databases">
        <authorList>
            <person name="Varghese N."/>
            <person name="Submissions S."/>
        </authorList>
    </citation>
    <scope>NUCLEOTIDE SEQUENCE [LARGE SCALE GENOMIC DNA]</scope>
    <source>
        <strain evidence="4">DSM 45413</strain>
    </source>
</reference>
<dbReference type="Pfam" id="PF08940">
    <property type="entry name" value="DUF1918"/>
    <property type="match status" value="1"/>
</dbReference>
<keyword evidence="4" id="KW-1185">Reference proteome</keyword>